<keyword evidence="3" id="KW-1185">Reference proteome</keyword>
<gene>
    <name evidence="2" type="ORF">PEX2_097110</name>
</gene>
<name>A0A0A2KX01_PENEN</name>
<accession>A0A0A2KX01</accession>
<evidence type="ECO:0000313" key="3">
    <source>
        <dbReference type="Proteomes" id="UP000030143"/>
    </source>
</evidence>
<dbReference type="GeneID" id="27682401"/>
<proteinExistence type="predicted"/>
<comment type="caution">
    <text evidence="2">The sequence shown here is derived from an EMBL/GenBank/DDBJ whole genome shotgun (WGS) entry which is preliminary data.</text>
</comment>
<dbReference type="EMBL" id="JQFZ01000166">
    <property type="protein sequence ID" value="KGO56553.1"/>
    <property type="molecule type" value="Genomic_DNA"/>
</dbReference>
<dbReference type="AlphaFoldDB" id="A0A0A2KX01"/>
<sequence length="78" mass="8443">MPKDKGQNRGQEAAAARTRTHATETASHSEMGPAELLREHMDASGNAVPDESWGPTRAEDDSDLVDAMNAETSEFDKD</sequence>
<feature type="region of interest" description="Disordered" evidence="1">
    <location>
        <begin position="1"/>
        <end position="78"/>
    </location>
</feature>
<dbReference type="Proteomes" id="UP000030143">
    <property type="component" value="Unassembled WGS sequence"/>
</dbReference>
<dbReference type="OrthoDB" id="4476768at2759"/>
<organism evidence="2 3">
    <name type="scientific">Penicillium expansum</name>
    <name type="common">Blue mold rot fungus</name>
    <dbReference type="NCBI Taxonomy" id="27334"/>
    <lineage>
        <taxon>Eukaryota</taxon>
        <taxon>Fungi</taxon>
        <taxon>Dikarya</taxon>
        <taxon>Ascomycota</taxon>
        <taxon>Pezizomycotina</taxon>
        <taxon>Eurotiomycetes</taxon>
        <taxon>Eurotiomycetidae</taxon>
        <taxon>Eurotiales</taxon>
        <taxon>Aspergillaceae</taxon>
        <taxon>Penicillium</taxon>
    </lineage>
</organism>
<dbReference type="HOGENOM" id="CLU_2622769_0_0_1"/>
<dbReference type="PhylomeDB" id="A0A0A2KX01"/>
<reference evidence="2 3" key="1">
    <citation type="journal article" date="2015" name="Mol. Plant Microbe Interact.">
        <title>Genome, transcriptome, and functional analyses of Penicillium expansum provide new insights into secondary metabolism and pathogenicity.</title>
        <authorList>
            <person name="Ballester A.R."/>
            <person name="Marcet-Houben M."/>
            <person name="Levin E."/>
            <person name="Sela N."/>
            <person name="Selma-Lazaro C."/>
            <person name="Carmona L."/>
            <person name="Wisniewski M."/>
            <person name="Droby S."/>
            <person name="Gonzalez-Candelas L."/>
            <person name="Gabaldon T."/>
        </authorList>
    </citation>
    <scope>NUCLEOTIDE SEQUENCE [LARGE SCALE GENOMIC DNA]</scope>
    <source>
        <strain evidence="2 3">MD-8</strain>
    </source>
</reference>
<dbReference type="VEuPathDB" id="FungiDB:PEXP_060270"/>
<evidence type="ECO:0000256" key="1">
    <source>
        <dbReference type="SAM" id="MobiDB-lite"/>
    </source>
</evidence>
<feature type="compositionally biased region" description="Low complexity" evidence="1">
    <location>
        <begin position="12"/>
        <end position="29"/>
    </location>
</feature>
<dbReference type="RefSeq" id="XP_016598280.1">
    <property type="nucleotide sequence ID" value="XM_016746981.1"/>
</dbReference>
<evidence type="ECO:0000313" key="2">
    <source>
        <dbReference type="EMBL" id="KGO56553.1"/>
    </source>
</evidence>
<protein>
    <submittedName>
        <fullName evidence="2">Uncharacterized protein</fullName>
    </submittedName>
</protein>